<reference evidence="1 2" key="1">
    <citation type="journal article" date="2013" name="Genome Announc.">
        <title>Draft Genome Sequence of Streptomyces viridochromogenes Strain Tu57, Producer of Avilamycin.</title>
        <authorList>
            <person name="Gruning B.A."/>
            <person name="Erxleben A."/>
            <person name="Hahnlein A."/>
            <person name="Gunther S."/>
        </authorList>
    </citation>
    <scope>NUCLEOTIDE SEQUENCE [LARGE SCALE GENOMIC DNA]</scope>
    <source>
        <strain evidence="1 2">Tue57</strain>
    </source>
</reference>
<organism evidence="1 2">
    <name type="scientific">Streptomyces viridochromogenes Tue57</name>
    <dbReference type="NCBI Taxonomy" id="1160705"/>
    <lineage>
        <taxon>Bacteria</taxon>
        <taxon>Bacillati</taxon>
        <taxon>Actinomycetota</taxon>
        <taxon>Actinomycetes</taxon>
        <taxon>Kitasatosporales</taxon>
        <taxon>Streptomycetaceae</taxon>
        <taxon>Streptomyces</taxon>
    </lineage>
</organism>
<gene>
    <name evidence="1" type="ORF">STVIR_8046</name>
</gene>
<dbReference type="EMBL" id="AMLP01000255">
    <property type="protein sequence ID" value="ELS50976.1"/>
    <property type="molecule type" value="Genomic_DNA"/>
</dbReference>
<proteinExistence type="predicted"/>
<name>L8P077_STRVR</name>
<accession>L8P077</accession>
<comment type="caution">
    <text evidence="1">The sequence shown here is derived from an EMBL/GenBank/DDBJ whole genome shotgun (WGS) entry which is preliminary data.</text>
</comment>
<sequence>MTNSRLDELIATGLIYCLDAQDRALLKHRAEVKSADEEPSPLDPRGWWFAVPAEKYEGLFEALGLHDRFPVSLGEGADVEDLPFRKSALHFHHT</sequence>
<dbReference type="AlphaFoldDB" id="L8P077"/>
<evidence type="ECO:0000313" key="2">
    <source>
        <dbReference type="Proteomes" id="UP000011205"/>
    </source>
</evidence>
<dbReference type="RefSeq" id="WP_004003510.1">
    <property type="nucleotide sequence ID" value="NZ_AMLP01000255.1"/>
</dbReference>
<protein>
    <submittedName>
        <fullName evidence="1">Uncharacterized protein</fullName>
    </submittedName>
</protein>
<evidence type="ECO:0000313" key="1">
    <source>
        <dbReference type="EMBL" id="ELS50976.1"/>
    </source>
</evidence>
<dbReference type="Proteomes" id="UP000011205">
    <property type="component" value="Unassembled WGS sequence"/>
</dbReference>
<dbReference type="PATRIC" id="fig|1160705.3.peg.7952"/>